<dbReference type="EMBL" id="NRDI02000010">
    <property type="protein sequence ID" value="KAI1512851.1"/>
    <property type="molecule type" value="Genomic_DNA"/>
</dbReference>
<evidence type="ECO:0000256" key="1">
    <source>
        <dbReference type="SAM" id="Coils"/>
    </source>
</evidence>
<evidence type="ECO:0000313" key="4">
    <source>
        <dbReference type="Proteomes" id="UP000249757"/>
    </source>
</evidence>
<accession>A0A922NEW0</accession>
<evidence type="ECO:0000256" key="2">
    <source>
        <dbReference type="SAM" id="MobiDB-lite"/>
    </source>
</evidence>
<proteinExistence type="predicted"/>
<feature type="coiled-coil region" evidence="1">
    <location>
        <begin position="354"/>
        <end position="381"/>
    </location>
</feature>
<keyword evidence="4" id="KW-1185">Reference proteome</keyword>
<name>A0A922NEW0_9PLEO</name>
<feature type="region of interest" description="Disordered" evidence="2">
    <location>
        <begin position="1"/>
        <end position="125"/>
    </location>
</feature>
<feature type="coiled-coil region" evidence="1">
    <location>
        <begin position="202"/>
        <end position="229"/>
    </location>
</feature>
<feature type="compositionally biased region" description="Basic and acidic residues" evidence="2">
    <location>
        <begin position="30"/>
        <end position="42"/>
    </location>
</feature>
<reference evidence="4" key="1">
    <citation type="journal article" date="2022" name="Microb. Genom.">
        <title>A global pangenome for the wheat fungal pathogen Pyrenophora tritici-repentis and prediction of effector protein structural homology.</title>
        <authorList>
            <person name="Moolhuijzen P.M."/>
            <person name="See P.T."/>
            <person name="Shi G."/>
            <person name="Powell H.R."/>
            <person name="Cockram J."/>
            <person name="Jorgensen L.N."/>
            <person name="Benslimane H."/>
            <person name="Strelkov S.E."/>
            <person name="Turner J."/>
            <person name="Liu Z."/>
            <person name="Moffat C.S."/>
        </authorList>
    </citation>
    <scope>NUCLEOTIDE SEQUENCE [LARGE SCALE GENOMIC DNA]</scope>
</reference>
<dbReference type="AlphaFoldDB" id="A0A922NEW0"/>
<feature type="compositionally biased region" description="Low complexity" evidence="2">
    <location>
        <begin position="44"/>
        <end position="56"/>
    </location>
</feature>
<protein>
    <submittedName>
        <fullName evidence="3">Uncharacterized protein</fullName>
    </submittedName>
</protein>
<sequence length="419" mass="48295">MDSTQKAPPVLPESQQPFQDVMDDVVFVRTVEKPKPKRDKVLGPKTATPTKQATPTDLPPYEKYLGQIIDLGNDNEDMSDTIPTPAPTEDSTNTLPPRKDDEESSSTHRPVLPKVPLPEDGPGYLPAMRRVLEQALGKETLDRLEQYSIQDVEAKDKYIRKLETEIDMRYKNFFTTEQLQKEKMDMLKARAKGGDEVTRTERELLRLEIEGLKGELENKESSTRVLRDEIDTLKAGYLEREKELKAMELKLYMELEKTKTTKLELEKVLEEKNVTKSELEENKARDLELEKALGQEKKKARELELELELGLGLGLELEKKKKKKKKKAMDADTKPRDKRYEKLQKKLGKRKLVNIVLREEIAAQKNKVGELEKALEDVSVKDKRIQSLRSTVNRLEKVLYERNRTTKPRKGETKTQASK</sequence>
<dbReference type="Proteomes" id="UP000249757">
    <property type="component" value="Unassembled WGS sequence"/>
</dbReference>
<gene>
    <name evidence="3" type="ORF">Ptr86124_007871</name>
</gene>
<organism evidence="3 4">
    <name type="scientific">Pyrenophora tritici-repentis</name>
    <dbReference type="NCBI Taxonomy" id="45151"/>
    <lineage>
        <taxon>Eukaryota</taxon>
        <taxon>Fungi</taxon>
        <taxon>Dikarya</taxon>
        <taxon>Ascomycota</taxon>
        <taxon>Pezizomycotina</taxon>
        <taxon>Dothideomycetes</taxon>
        <taxon>Pleosporomycetidae</taxon>
        <taxon>Pleosporales</taxon>
        <taxon>Pleosporineae</taxon>
        <taxon>Pleosporaceae</taxon>
        <taxon>Pyrenophora</taxon>
    </lineage>
</organism>
<evidence type="ECO:0000313" key="3">
    <source>
        <dbReference type="EMBL" id="KAI1512851.1"/>
    </source>
</evidence>
<keyword evidence="1" id="KW-0175">Coiled coil</keyword>
<comment type="caution">
    <text evidence="3">The sequence shown here is derived from an EMBL/GenBank/DDBJ whole genome shotgun (WGS) entry which is preliminary data.</text>
</comment>
<feature type="coiled-coil region" evidence="1">
    <location>
        <begin position="262"/>
        <end position="306"/>
    </location>
</feature>